<dbReference type="RefSeq" id="WP_322425829.1">
    <property type="nucleotide sequence ID" value="NZ_JAXQPW010000012.1"/>
</dbReference>
<dbReference type="Proteomes" id="UP001291999">
    <property type="component" value="Unassembled WGS sequence"/>
</dbReference>
<sequence>MPRRPLTRRTTVGSALCAPLVLAGCDIDPPVRDGGTSAAPAPPPDAELVAGVVGSLVRAQSVLEAATSSAPALGARLAAIGEAHAAHLDLLAGAVPGSGLPSAAPPKVPPRVDRALGAVRRSEQRLLREAREACAVAASGDLARVLASIAASTAQHSAALAGAPTGATPVEASP</sequence>
<feature type="chain" id="PRO_5045686638" evidence="1">
    <location>
        <begin position="24"/>
        <end position="174"/>
    </location>
</feature>
<keyword evidence="1" id="KW-0732">Signal</keyword>
<proteinExistence type="predicted"/>
<protein>
    <submittedName>
        <fullName evidence="2">Ferritin-like domain-containing protein</fullName>
    </submittedName>
</protein>
<gene>
    <name evidence="2" type="ORF">SFC79_21040</name>
</gene>
<name>A0ABU5KH36_9ACTN</name>
<accession>A0ABU5KH36</accession>
<feature type="signal peptide" evidence="1">
    <location>
        <begin position="1"/>
        <end position="23"/>
    </location>
</feature>
<dbReference type="PROSITE" id="PS51257">
    <property type="entry name" value="PROKAR_LIPOPROTEIN"/>
    <property type="match status" value="1"/>
</dbReference>
<evidence type="ECO:0000313" key="3">
    <source>
        <dbReference type="Proteomes" id="UP001291999"/>
    </source>
</evidence>
<organism evidence="2 3">
    <name type="scientific">Nocardioides renjunii</name>
    <dbReference type="NCBI Taxonomy" id="3095075"/>
    <lineage>
        <taxon>Bacteria</taxon>
        <taxon>Bacillati</taxon>
        <taxon>Actinomycetota</taxon>
        <taxon>Actinomycetes</taxon>
        <taxon>Propionibacteriales</taxon>
        <taxon>Nocardioidaceae</taxon>
        <taxon>Nocardioides</taxon>
    </lineage>
</organism>
<evidence type="ECO:0000313" key="2">
    <source>
        <dbReference type="EMBL" id="MDZ5664275.1"/>
    </source>
</evidence>
<reference evidence="2 3" key="1">
    <citation type="submission" date="2023-11" db="EMBL/GenBank/DDBJ databases">
        <title>Novel species in genus Nocardioides.</title>
        <authorList>
            <person name="Zhou H."/>
        </authorList>
    </citation>
    <scope>NUCLEOTIDE SEQUENCE [LARGE SCALE GENOMIC DNA]</scope>
    <source>
        <strain evidence="2 3">S-58</strain>
    </source>
</reference>
<evidence type="ECO:0000256" key="1">
    <source>
        <dbReference type="SAM" id="SignalP"/>
    </source>
</evidence>
<keyword evidence="3" id="KW-1185">Reference proteome</keyword>
<dbReference type="CDD" id="cd00657">
    <property type="entry name" value="Ferritin_like"/>
    <property type="match status" value="1"/>
</dbReference>
<comment type="caution">
    <text evidence="2">The sequence shown here is derived from an EMBL/GenBank/DDBJ whole genome shotgun (WGS) entry which is preliminary data.</text>
</comment>
<dbReference type="EMBL" id="JAXQPW010000012">
    <property type="protein sequence ID" value="MDZ5664275.1"/>
    <property type="molecule type" value="Genomic_DNA"/>
</dbReference>